<dbReference type="Proteomes" id="UP001648503">
    <property type="component" value="Unassembled WGS sequence"/>
</dbReference>
<proteinExistence type="predicted"/>
<reference evidence="5 6" key="1">
    <citation type="submission" date="2021-02" db="EMBL/GenBank/DDBJ databases">
        <title>Variation within the Batrachochytrium salamandrivorans European outbreak.</title>
        <authorList>
            <person name="Kelly M."/>
            <person name="Pasmans F."/>
            <person name="Shea T.P."/>
            <person name="Munoz J.F."/>
            <person name="Carranza S."/>
            <person name="Cuomo C.A."/>
            <person name="Martel A."/>
        </authorList>
    </citation>
    <scope>NUCLEOTIDE SEQUENCE [LARGE SCALE GENOMIC DNA]</scope>
    <source>
        <strain evidence="5 6">AMFP18/2</strain>
    </source>
</reference>
<evidence type="ECO:0000313" key="6">
    <source>
        <dbReference type="Proteomes" id="UP001648503"/>
    </source>
</evidence>
<sequence length="334" mass="37542">MLVWVVNRKESSSDVGKYFEQCLSLLPSAEQTRLRAFAFEKDAFSSLLHPKIGQMLPRAAICHFNPAIPLHALQFQRTSVGRPFITIMDRDPSASNSNIIPDFNVTHHGDYVAFIMPHPNDVHLDRTSDIRLHRVGIDLTHISMDEVASPDTFLGYFGDQFADVEWEWIRSGTQSVGNRGSVISTAMDTGSVGSEQSAHASNWEIMRRFHCLWALKEAYVKGIGCGITVNLHEIVFLVSPYDSTNPSTIKILANTIICFRPTLGLHGQFRQLWPEPLSVTLQINQITSTEWSFQVDSVDKCTILCMACKPQHHGTLSFEMVKWHDLIQMCGIAV</sequence>
<accession>A0ABQ8FDX1</accession>
<dbReference type="InterPro" id="IPR037143">
    <property type="entry name" value="4-PPantetheinyl_Trfase_dom_sf"/>
</dbReference>
<dbReference type="Pfam" id="PF01648">
    <property type="entry name" value="ACPS"/>
    <property type="match status" value="1"/>
</dbReference>
<evidence type="ECO:0000256" key="1">
    <source>
        <dbReference type="ARBA" id="ARBA00013172"/>
    </source>
</evidence>
<dbReference type="PANTHER" id="PTHR12215">
    <property type="entry name" value="PHOSPHOPANTETHEINE TRANSFERASE"/>
    <property type="match status" value="1"/>
</dbReference>
<organism evidence="5 6">
    <name type="scientific">Batrachochytrium salamandrivorans</name>
    <dbReference type="NCBI Taxonomy" id="1357716"/>
    <lineage>
        <taxon>Eukaryota</taxon>
        <taxon>Fungi</taxon>
        <taxon>Fungi incertae sedis</taxon>
        <taxon>Chytridiomycota</taxon>
        <taxon>Chytridiomycota incertae sedis</taxon>
        <taxon>Chytridiomycetes</taxon>
        <taxon>Rhizophydiales</taxon>
        <taxon>Rhizophydiales incertae sedis</taxon>
        <taxon>Batrachochytrium</taxon>
    </lineage>
</organism>
<dbReference type="EC" id="2.7.8.7" evidence="1"/>
<comment type="caution">
    <text evidence="5">The sequence shown here is derived from an EMBL/GenBank/DDBJ whole genome shotgun (WGS) entry which is preliminary data.</text>
</comment>
<dbReference type="Pfam" id="PF22624">
    <property type="entry name" value="AASDHPPT_N"/>
    <property type="match status" value="1"/>
</dbReference>
<feature type="domain" description="4'-phosphopantetheinyl transferase N-terminal" evidence="4">
    <location>
        <begin position="18"/>
        <end position="114"/>
    </location>
</feature>
<dbReference type="InterPro" id="IPR008278">
    <property type="entry name" value="4-PPantetheinyl_Trfase_dom"/>
</dbReference>
<dbReference type="InterPro" id="IPR050559">
    <property type="entry name" value="P-Pant_transferase_sf"/>
</dbReference>
<dbReference type="Gene3D" id="3.90.470.20">
    <property type="entry name" value="4'-phosphopantetheinyl transferase domain"/>
    <property type="match status" value="2"/>
</dbReference>
<name>A0ABQ8FDX1_9FUNG</name>
<evidence type="ECO:0000313" key="5">
    <source>
        <dbReference type="EMBL" id="KAH6596402.1"/>
    </source>
</evidence>
<dbReference type="SUPFAM" id="SSF56214">
    <property type="entry name" value="4'-phosphopantetheinyl transferase"/>
    <property type="match status" value="2"/>
</dbReference>
<evidence type="ECO:0000256" key="2">
    <source>
        <dbReference type="ARBA" id="ARBA00022679"/>
    </source>
</evidence>
<dbReference type="PANTHER" id="PTHR12215:SF10">
    <property type="entry name" value="L-AMINOADIPATE-SEMIALDEHYDE DEHYDROGENASE-PHOSPHOPANTETHEINYL TRANSFERASE"/>
    <property type="match status" value="1"/>
</dbReference>
<feature type="domain" description="4'-phosphopantetheinyl transferase" evidence="3">
    <location>
        <begin position="134"/>
        <end position="242"/>
    </location>
</feature>
<gene>
    <name evidence="5" type="ORF">BASA50_005108</name>
</gene>
<evidence type="ECO:0000259" key="3">
    <source>
        <dbReference type="Pfam" id="PF01648"/>
    </source>
</evidence>
<dbReference type="EMBL" id="JAFCIX010000227">
    <property type="protein sequence ID" value="KAH6596402.1"/>
    <property type="molecule type" value="Genomic_DNA"/>
</dbReference>
<evidence type="ECO:0000259" key="4">
    <source>
        <dbReference type="Pfam" id="PF22624"/>
    </source>
</evidence>
<keyword evidence="6" id="KW-1185">Reference proteome</keyword>
<dbReference type="InterPro" id="IPR055066">
    <property type="entry name" value="AASDHPPT_N"/>
</dbReference>
<protein>
    <recommendedName>
        <fullName evidence="1">holo-[acyl-carrier-protein] synthase</fullName>
        <ecNumber evidence="1">2.7.8.7</ecNumber>
    </recommendedName>
</protein>
<keyword evidence="2" id="KW-0808">Transferase</keyword>